<dbReference type="Proteomes" id="UP001322138">
    <property type="component" value="Unassembled WGS sequence"/>
</dbReference>
<reference evidence="1 2" key="1">
    <citation type="journal article" date="2023" name="bioRxiv">
        <title>High-quality genome assemblies of four members of thePodospora anserinaspecies complex.</title>
        <authorList>
            <person name="Ament-Velasquez S.L."/>
            <person name="Vogan A.A."/>
            <person name="Wallerman O."/>
            <person name="Hartmann F."/>
            <person name="Gautier V."/>
            <person name="Silar P."/>
            <person name="Giraud T."/>
            <person name="Johannesson H."/>
        </authorList>
    </citation>
    <scope>NUCLEOTIDE SEQUENCE [LARGE SCALE GENOMIC DNA]</scope>
    <source>
        <strain evidence="1 2">CBS 112042</strain>
    </source>
</reference>
<dbReference type="EMBL" id="JAFFGZ010000008">
    <property type="protein sequence ID" value="KAK4641239.1"/>
    <property type="molecule type" value="Genomic_DNA"/>
</dbReference>
<dbReference type="RefSeq" id="XP_062730215.1">
    <property type="nucleotide sequence ID" value="XM_062881473.1"/>
</dbReference>
<proteinExistence type="predicted"/>
<accession>A0ABR0FBT6</accession>
<organism evidence="1 2">
    <name type="scientific">Podospora bellae-mahoneyi</name>
    <dbReference type="NCBI Taxonomy" id="2093777"/>
    <lineage>
        <taxon>Eukaryota</taxon>
        <taxon>Fungi</taxon>
        <taxon>Dikarya</taxon>
        <taxon>Ascomycota</taxon>
        <taxon>Pezizomycotina</taxon>
        <taxon>Sordariomycetes</taxon>
        <taxon>Sordariomycetidae</taxon>
        <taxon>Sordariales</taxon>
        <taxon>Podosporaceae</taxon>
        <taxon>Podospora</taxon>
    </lineage>
</organism>
<name>A0ABR0FBT6_9PEZI</name>
<evidence type="ECO:0000313" key="1">
    <source>
        <dbReference type="EMBL" id="KAK4641239.1"/>
    </source>
</evidence>
<evidence type="ECO:0000313" key="2">
    <source>
        <dbReference type="Proteomes" id="UP001322138"/>
    </source>
</evidence>
<comment type="caution">
    <text evidence="1">The sequence shown here is derived from an EMBL/GenBank/DDBJ whole genome shotgun (WGS) entry which is preliminary data.</text>
</comment>
<sequence>MAAAASAAAASIRLSAIYFQPQFQ</sequence>
<protein>
    <submittedName>
        <fullName evidence="1">Uncharacterized protein</fullName>
    </submittedName>
</protein>
<keyword evidence="2" id="KW-1185">Reference proteome</keyword>
<dbReference type="GeneID" id="87900955"/>
<gene>
    <name evidence="1" type="ORF">QC761_610650</name>
</gene>